<dbReference type="RefSeq" id="WP_111921271.1">
    <property type="nucleotide sequence ID" value="NZ_JAAZKZ010000044.1"/>
</dbReference>
<organism evidence="2 3">
    <name type="scientific">Clostridium cochlearium</name>
    <dbReference type="NCBI Taxonomy" id="1494"/>
    <lineage>
        <taxon>Bacteria</taxon>
        <taxon>Bacillati</taxon>
        <taxon>Bacillota</taxon>
        <taxon>Clostridia</taxon>
        <taxon>Eubacteriales</taxon>
        <taxon>Clostridiaceae</taxon>
        <taxon>Clostridium</taxon>
    </lineage>
</organism>
<proteinExistence type="predicted"/>
<dbReference type="AlphaFoldDB" id="A0A2X2WCW4"/>
<dbReference type="Proteomes" id="UP000250223">
    <property type="component" value="Unassembled WGS sequence"/>
</dbReference>
<gene>
    <name evidence="2" type="ORF">NCTC13028_00760</name>
</gene>
<evidence type="ECO:0000313" key="3">
    <source>
        <dbReference type="Proteomes" id="UP000250223"/>
    </source>
</evidence>
<evidence type="ECO:0000313" key="2">
    <source>
        <dbReference type="EMBL" id="SQB33885.1"/>
    </source>
</evidence>
<sequence>MYNDNTTYVVGNSKTNTDNAITNRFNSFFIGFVVDVDTDTIVDLSCSSTIRTTDEFVKTLLIGKSLKVFDPNLEKEVKRRYHGSSQRAIIVAYKDAIKKYNEIKIKYF</sequence>
<protein>
    <recommendedName>
        <fullName evidence="1">DUF3870 domain-containing protein</fullName>
    </recommendedName>
</protein>
<evidence type="ECO:0000259" key="1">
    <source>
        <dbReference type="Pfam" id="PF12986"/>
    </source>
</evidence>
<feature type="domain" description="DUF3870" evidence="1">
    <location>
        <begin position="8"/>
        <end position="101"/>
    </location>
</feature>
<name>A0A2X2WCW4_CLOCO</name>
<accession>A0A2X2WCW4</accession>
<reference evidence="2 3" key="1">
    <citation type="submission" date="2018-06" db="EMBL/GenBank/DDBJ databases">
        <authorList>
            <consortium name="Pathogen Informatics"/>
            <person name="Doyle S."/>
        </authorList>
    </citation>
    <scope>NUCLEOTIDE SEQUENCE [LARGE SCALE GENOMIC DNA]</scope>
    <source>
        <strain evidence="2 3">NCTC13028</strain>
    </source>
</reference>
<dbReference type="Pfam" id="PF12986">
    <property type="entry name" value="DUF3870"/>
    <property type="match status" value="1"/>
</dbReference>
<dbReference type="InterPro" id="IPR024617">
    <property type="entry name" value="DUF3870"/>
</dbReference>
<dbReference type="EMBL" id="UAWC01000002">
    <property type="protein sequence ID" value="SQB33885.1"/>
    <property type="molecule type" value="Genomic_DNA"/>
</dbReference>